<proteinExistence type="predicted"/>
<evidence type="ECO:0000313" key="3">
    <source>
        <dbReference type="EMBL" id="MDX8415844.1"/>
    </source>
</evidence>
<evidence type="ECO:0000256" key="1">
    <source>
        <dbReference type="SAM" id="Phobius"/>
    </source>
</evidence>
<dbReference type="Proteomes" id="UP001275932">
    <property type="component" value="Unassembled WGS sequence"/>
</dbReference>
<dbReference type="InterPro" id="IPR051599">
    <property type="entry name" value="Cell_Envelope_Assoc"/>
</dbReference>
<sequence length="209" mass="23886">MGKKFFRYAIRLIVVSFVLIGVFSSYVWLLIDSYEVCENPKDASEYEWALLLGSIKYLKNGDENLYYKSRIETAAELYRLGKVKKIIASGDNSREDYNEPETMKCDLVALGVPESAIFADYAGFRTLDSVRRAKNIFNCEKLLVVSQKLHCKRALFLCEANAMQGSAACAANPNAKFSYRLRNNSRELLAWVKAWLDVKIFGRKAKFEK</sequence>
<comment type="caution">
    <text evidence="3">The sequence shown here is derived from an EMBL/GenBank/DDBJ whole genome shotgun (WGS) entry which is preliminary data.</text>
</comment>
<dbReference type="PANTHER" id="PTHR30336">
    <property type="entry name" value="INNER MEMBRANE PROTEIN, PROBABLE PERMEASE"/>
    <property type="match status" value="1"/>
</dbReference>
<reference evidence="3 4" key="1">
    <citation type="submission" date="2022-03" db="EMBL/GenBank/DDBJ databases">
        <title>Novel taxa within the pig intestine.</title>
        <authorList>
            <person name="Wylensek D."/>
            <person name="Bishof K."/>
            <person name="Afrizal A."/>
            <person name="Clavel T."/>
        </authorList>
    </citation>
    <scope>NUCLEOTIDE SEQUENCE [LARGE SCALE GENOMIC DNA]</scope>
    <source>
        <strain evidence="3 4">CLA-KB-P66</strain>
    </source>
</reference>
<evidence type="ECO:0000313" key="4">
    <source>
        <dbReference type="Proteomes" id="UP001275932"/>
    </source>
</evidence>
<dbReference type="Pfam" id="PF02698">
    <property type="entry name" value="DUF218"/>
    <property type="match status" value="1"/>
</dbReference>
<keyword evidence="1" id="KW-0812">Transmembrane</keyword>
<keyword evidence="1" id="KW-0472">Membrane</keyword>
<feature type="transmembrane region" description="Helical" evidence="1">
    <location>
        <begin position="12"/>
        <end position="31"/>
    </location>
</feature>
<dbReference type="InterPro" id="IPR003848">
    <property type="entry name" value="DUF218"/>
</dbReference>
<dbReference type="CDD" id="cd06259">
    <property type="entry name" value="YdcF-like"/>
    <property type="match status" value="1"/>
</dbReference>
<keyword evidence="1" id="KW-1133">Transmembrane helix</keyword>
<gene>
    <name evidence="3" type="ORF">MOX91_06610</name>
</gene>
<protein>
    <submittedName>
        <fullName evidence="3">YdcF family protein</fullName>
    </submittedName>
</protein>
<feature type="domain" description="DUF218" evidence="2">
    <location>
        <begin position="66"/>
        <end position="168"/>
    </location>
</feature>
<dbReference type="EMBL" id="JALBUT010000007">
    <property type="protein sequence ID" value="MDX8415844.1"/>
    <property type="molecule type" value="Genomic_DNA"/>
</dbReference>
<keyword evidence="4" id="KW-1185">Reference proteome</keyword>
<evidence type="ECO:0000259" key="2">
    <source>
        <dbReference type="Pfam" id="PF02698"/>
    </source>
</evidence>
<accession>A0ABU4WKC4</accession>
<name>A0ABU4WKC4_9BACT</name>
<dbReference type="PANTHER" id="PTHR30336:SF6">
    <property type="entry name" value="INTEGRAL MEMBRANE PROTEIN"/>
    <property type="match status" value="1"/>
</dbReference>
<organism evidence="3 4">
    <name type="scientific">Intestinicryptomonas porci</name>
    <dbReference type="NCBI Taxonomy" id="2926320"/>
    <lineage>
        <taxon>Bacteria</taxon>
        <taxon>Pseudomonadati</taxon>
        <taxon>Verrucomicrobiota</taxon>
        <taxon>Opitutia</taxon>
        <taxon>Opitutales</taxon>
        <taxon>Intestinicryptomonaceae</taxon>
        <taxon>Intestinicryptomonas</taxon>
    </lineage>
</organism>
<dbReference type="RefSeq" id="WP_370397297.1">
    <property type="nucleotide sequence ID" value="NZ_JALBUT010000007.1"/>
</dbReference>